<name>A0ABW7B8J9_9ACTN</name>
<dbReference type="InterPro" id="IPR036291">
    <property type="entry name" value="NAD(P)-bd_dom_sf"/>
</dbReference>
<evidence type="ECO:0000256" key="1">
    <source>
        <dbReference type="ARBA" id="ARBA00023002"/>
    </source>
</evidence>
<dbReference type="InterPro" id="IPR002347">
    <property type="entry name" value="SDR_fam"/>
</dbReference>
<dbReference type="Pfam" id="PF00106">
    <property type="entry name" value="adh_short"/>
    <property type="match status" value="1"/>
</dbReference>
<accession>A0ABW7B8J9</accession>
<dbReference type="PANTHER" id="PTHR43157:SF31">
    <property type="entry name" value="PHOSPHATIDYLINOSITOL-GLYCAN BIOSYNTHESIS CLASS F PROTEIN"/>
    <property type="match status" value="1"/>
</dbReference>
<proteinExistence type="predicted"/>
<evidence type="ECO:0000313" key="2">
    <source>
        <dbReference type="EMBL" id="MFG3013516.1"/>
    </source>
</evidence>
<dbReference type="RefSeq" id="WP_392819486.1">
    <property type="nucleotide sequence ID" value="NZ_JBICYV010000012.1"/>
</dbReference>
<dbReference type="SUPFAM" id="SSF51735">
    <property type="entry name" value="NAD(P)-binding Rossmann-fold domains"/>
    <property type="match status" value="1"/>
</dbReference>
<reference evidence="2 3" key="1">
    <citation type="submission" date="2024-10" db="EMBL/GenBank/DDBJ databases">
        <title>The Natural Products Discovery Center: Release of the First 8490 Sequenced Strains for Exploring Actinobacteria Biosynthetic Diversity.</title>
        <authorList>
            <person name="Kalkreuter E."/>
            <person name="Kautsar S.A."/>
            <person name="Yang D."/>
            <person name="Bader C.D."/>
            <person name="Teijaro C.N."/>
            <person name="Fluegel L."/>
            <person name="Davis C.M."/>
            <person name="Simpson J.R."/>
            <person name="Lauterbach L."/>
            <person name="Steele A.D."/>
            <person name="Gui C."/>
            <person name="Meng S."/>
            <person name="Li G."/>
            <person name="Viehrig K."/>
            <person name="Ye F."/>
            <person name="Su P."/>
            <person name="Kiefer A.F."/>
            <person name="Nichols A."/>
            <person name="Cepeda A.J."/>
            <person name="Yan W."/>
            <person name="Fan B."/>
            <person name="Jiang Y."/>
            <person name="Adhikari A."/>
            <person name="Zheng C.-J."/>
            <person name="Schuster L."/>
            <person name="Cowan T.M."/>
            <person name="Smanski M.J."/>
            <person name="Chevrette M.G."/>
            <person name="De Carvalho L.P.S."/>
            <person name="Shen B."/>
        </authorList>
    </citation>
    <scope>NUCLEOTIDE SEQUENCE [LARGE SCALE GENOMIC DNA]</scope>
    <source>
        <strain evidence="2 3">NPDC048320</strain>
    </source>
</reference>
<sequence length="275" mass="29621">MSSGPRTIVVIGATSGLGRQVAHALAADGHRLILVGRGPDRAESLARALPTAHVISADVATADGVDSVARQVHEVTDTVDTLINNAAVMRPRRETTAEGFELNFAVHHLAPYSMTSRLLPLLRRGDGRVVNVNSEGHRTPMRGGGTVTLDFADLQSERDYDPFLVYSRTKLANLMFTYQLHARHPELTAAALHPGVVRTSLGREFPTVQVRLVHAFALSARRGAEPVVRLATGSVAAGKYYNRFTPVDSSSHSYDTAAAQALWSATEDLRGPFAP</sequence>
<organism evidence="2 3">
    <name type="scientific">Streptomyces cinerochromogenes</name>
    <dbReference type="NCBI Taxonomy" id="66422"/>
    <lineage>
        <taxon>Bacteria</taxon>
        <taxon>Bacillati</taxon>
        <taxon>Actinomycetota</taxon>
        <taxon>Actinomycetes</taxon>
        <taxon>Kitasatosporales</taxon>
        <taxon>Streptomycetaceae</taxon>
        <taxon>Streptomyces</taxon>
    </lineage>
</organism>
<protein>
    <submittedName>
        <fullName evidence="2">SDR family NAD(P)-dependent oxidoreductase</fullName>
    </submittedName>
</protein>
<evidence type="ECO:0000313" key="3">
    <source>
        <dbReference type="Proteomes" id="UP001604267"/>
    </source>
</evidence>
<dbReference type="Proteomes" id="UP001604267">
    <property type="component" value="Unassembled WGS sequence"/>
</dbReference>
<dbReference type="Gene3D" id="3.40.50.720">
    <property type="entry name" value="NAD(P)-binding Rossmann-like Domain"/>
    <property type="match status" value="1"/>
</dbReference>
<dbReference type="PANTHER" id="PTHR43157">
    <property type="entry name" value="PHOSPHATIDYLINOSITOL-GLYCAN BIOSYNTHESIS CLASS F PROTEIN-RELATED"/>
    <property type="match status" value="1"/>
</dbReference>
<keyword evidence="3" id="KW-1185">Reference proteome</keyword>
<dbReference type="PRINTS" id="PR00081">
    <property type="entry name" value="GDHRDH"/>
</dbReference>
<comment type="caution">
    <text evidence="2">The sequence shown here is derived from an EMBL/GenBank/DDBJ whole genome shotgun (WGS) entry which is preliminary data.</text>
</comment>
<gene>
    <name evidence="2" type="ORF">ACGFZB_24205</name>
</gene>
<keyword evidence="1" id="KW-0560">Oxidoreductase</keyword>
<dbReference type="EMBL" id="JBICYV010000012">
    <property type="protein sequence ID" value="MFG3013516.1"/>
    <property type="molecule type" value="Genomic_DNA"/>
</dbReference>